<dbReference type="SFLD" id="SFLDS00003">
    <property type="entry name" value="Haloacid_Dehalogenase"/>
    <property type="match status" value="1"/>
</dbReference>
<dbReference type="Gene3D" id="3.40.50.1000">
    <property type="entry name" value="HAD superfamily/HAD-like"/>
    <property type="match status" value="1"/>
</dbReference>
<dbReference type="PANTHER" id="PTHR47829:SF1">
    <property type="entry name" value="HAD FAMILY PHOSPHATASE"/>
    <property type="match status" value="1"/>
</dbReference>
<gene>
    <name evidence="2" type="ORF">VSP0166_LOCUS14497</name>
</gene>
<dbReference type="InterPro" id="IPR052898">
    <property type="entry name" value="ACAD10-like"/>
</dbReference>
<name>A0A7S4IMJ9_9EUKA</name>
<evidence type="ECO:0000313" key="2">
    <source>
        <dbReference type="EMBL" id="CAE2233840.1"/>
    </source>
</evidence>
<accession>A0A7S4IMJ9</accession>
<dbReference type="AlphaFoldDB" id="A0A7S4IMJ9"/>
<dbReference type="InterPro" id="IPR011945">
    <property type="entry name" value="HAD-SF_ppase_IA/epoxid_hydro_N"/>
</dbReference>
<reference evidence="2" key="1">
    <citation type="submission" date="2021-01" db="EMBL/GenBank/DDBJ databases">
        <authorList>
            <person name="Corre E."/>
            <person name="Pelletier E."/>
            <person name="Niang G."/>
            <person name="Scheremetjew M."/>
            <person name="Finn R."/>
            <person name="Kale V."/>
            <person name="Holt S."/>
            <person name="Cochrane G."/>
            <person name="Meng A."/>
            <person name="Brown T."/>
            <person name="Cohen L."/>
        </authorList>
    </citation>
    <scope>NUCLEOTIDE SEQUENCE</scope>
    <source>
        <strain evidence="2">DIVA3 518/3/11/1/6</strain>
    </source>
</reference>
<dbReference type="EMBL" id="HBKP01020550">
    <property type="protein sequence ID" value="CAE2233840.1"/>
    <property type="molecule type" value="Transcribed_RNA"/>
</dbReference>
<dbReference type="InterPro" id="IPR023198">
    <property type="entry name" value="PGP-like_dom2"/>
</dbReference>
<proteinExistence type="predicted"/>
<organism evidence="2">
    <name type="scientific">Vannella robusta</name>
    <dbReference type="NCBI Taxonomy" id="1487602"/>
    <lineage>
        <taxon>Eukaryota</taxon>
        <taxon>Amoebozoa</taxon>
        <taxon>Discosea</taxon>
        <taxon>Flabellinia</taxon>
        <taxon>Vannellidae</taxon>
        <taxon>Vannella</taxon>
    </lineage>
</organism>
<dbReference type="InterPro" id="IPR023214">
    <property type="entry name" value="HAD_sf"/>
</dbReference>
<dbReference type="NCBIfam" id="TIGR01509">
    <property type="entry name" value="HAD-SF-IA-v3"/>
    <property type="match status" value="1"/>
</dbReference>
<dbReference type="PANTHER" id="PTHR47829">
    <property type="entry name" value="HYDROLASE, PUTATIVE (AFU_ORTHOLOGUE AFUA_1G12880)-RELATED"/>
    <property type="match status" value="1"/>
</dbReference>
<dbReference type="InterPro" id="IPR036412">
    <property type="entry name" value="HAD-like_sf"/>
</dbReference>
<dbReference type="SUPFAM" id="SSF56784">
    <property type="entry name" value="HAD-like"/>
    <property type="match status" value="1"/>
</dbReference>
<keyword evidence="1" id="KW-0007">Acetylation</keyword>
<protein>
    <submittedName>
        <fullName evidence="2">Uncharacterized protein</fullName>
    </submittedName>
</protein>
<dbReference type="InterPro" id="IPR006439">
    <property type="entry name" value="HAD-SF_hydro_IA"/>
</dbReference>
<dbReference type="Gene3D" id="3.10.450.50">
    <property type="match status" value="1"/>
</dbReference>
<dbReference type="SFLD" id="SFLDG01129">
    <property type="entry name" value="C1.5:_HAD__Beta-PGM__Phosphata"/>
    <property type="match status" value="1"/>
</dbReference>
<dbReference type="Gene3D" id="1.10.150.240">
    <property type="entry name" value="Putative phosphatase, domain 2"/>
    <property type="match status" value="1"/>
</dbReference>
<dbReference type="Pfam" id="PF00702">
    <property type="entry name" value="Hydrolase"/>
    <property type="match status" value="1"/>
</dbReference>
<dbReference type="CDD" id="cd02603">
    <property type="entry name" value="HAD_sEH-N_like"/>
    <property type="match status" value="1"/>
</dbReference>
<dbReference type="PRINTS" id="PR00413">
    <property type="entry name" value="HADHALOGNASE"/>
</dbReference>
<dbReference type="NCBIfam" id="TIGR02247">
    <property type="entry name" value="HAD-1A3-hyp"/>
    <property type="match status" value="1"/>
</dbReference>
<sequence length="336" mass="37942">MTAKEIRVILFDLGGVVLESPIKGLMEYGKKMGSIPWNLNKVMGGSQAWKRLERGEIVVGEYYEELENEIKASGEPVPEEFSPRALLAVVSASLKFRVEMIDAIHALKRNGYTVAALTNNWKQSEDFETRFHHSGLFSLFHKVFESSQLGMRKPEARIYRHVLQELQVRPEQTVFLDDMGVNLKAAKQLGINTIKVPYQSGGVAQALYELQDILQLSLKTGRLTGNIAESIAQSWIHYWKHMPNDVSKLFAEDAFYQDPTVPDGLLGMEEISSHIAVSMRTSFPDTRTITPTENGFILEWKNEVKSSSREVFVIDSNNQITRYLAIGSLFEPSSKL</sequence>
<evidence type="ECO:0000256" key="1">
    <source>
        <dbReference type="ARBA" id="ARBA00022990"/>
    </source>
</evidence>